<evidence type="ECO:0000313" key="3">
    <source>
        <dbReference type="EMBL" id="RZS81238.1"/>
    </source>
</evidence>
<comment type="similarity">
    <text evidence="1">Belongs to the UPF0065 (bug) family.</text>
</comment>
<dbReference type="RefSeq" id="WP_130358866.1">
    <property type="nucleotide sequence ID" value="NZ_SGXC01000002.1"/>
</dbReference>
<organism evidence="3 4">
    <name type="scientific">Pigmentiphaga kullae</name>
    <dbReference type="NCBI Taxonomy" id="151784"/>
    <lineage>
        <taxon>Bacteria</taxon>
        <taxon>Pseudomonadati</taxon>
        <taxon>Pseudomonadota</taxon>
        <taxon>Betaproteobacteria</taxon>
        <taxon>Burkholderiales</taxon>
        <taxon>Alcaligenaceae</taxon>
        <taxon>Pigmentiphaga</taxon>
    </lineage>
</organism>
<dbReference type="AlphaFoldDB" id="A0A4Q7NDS5"/>
<feature type="chain" id="PRO_5020426990" evidence="2">
    <location>
        <begin position="27"/>
        <end position="327"/>
    </location>
</feature>
<proteinExistence type="inferred from homology"/>
<name>A0A4Q7NDS5_9BURK</name>
<dbReference type="EMBL" id="SGXC01000002">
    <property type="protein sequence ID" value="RZS81238.1"/>
    <property type="molecule type" value="Genomic_DNA"/>
</dbReference>
<dbReference type="CDD" id="cd13578">
    <property type="entry name" value="PBP2_Bug27"/>
    <property type="match status" value="1"/>
</dbReference>
<sequence length="327" mass="34123">MVLKKYVLRACVAATFASIGLSAAQAQGYPTRPVTMVVPFAAGGSSDILARAFGASLAARLGQPVIIENKPGAGGIIASDYVARAQPDGYTLLFGTIGTHAINPVLKKTLPFDVAKSFTAIGRLQDGPLVLVVNPSLPAKNLQDLIGYARANPDKLSYASAGIGAISHLGGELFKSEAKVEIVHVPYKGGGAAMPDLLGGQVQLMLETIPNTLSSVRAGKLRALAISSDKRSASLPDVPTFKESGLKGLDVTTWTGLFGPANLPADIASRLNAEIAKVATDRDYVTRIEQTGSEVAKPMSGEQFAAFVASEITRWRKVAQAAGVQPE</sequence>
<feature type="signal peptide" evidence="2">
    <location>
        <begin position="1"/>
        <end position="26"/>
    </location>
</feature>
<protein>
    <submittedName>
        <fullName evidence="3">Tripartite-type tricarboxylate transporter receptor subunit TctC</fullName>
    </submittedName>
</protein>
<dbReference type="PANTHER" id="PTHR42928">
    <property type="entry name" value="TRICARBOXYLATE-BINDING PROTEIN"/>
    <property type="match status" value="1"/>
</dbReference>
<keyword evidence="2" id="KW-0732">Signal</keyword>
<dbReference type="PIRSF" id="PIRSF017082">
    <property type="entry name" value="YflP"/>
    <property type="match status" value="1"/>
</dbReference>
<dbReference type="Gene3D" id="3.40.190.10">
    <property type="entry name" value="Periplasmic binding protein-like II"/>
    <property type="match status" value="1"/>
</dbReference>
<evidence type="ECO:0000256" key="2">
    <source>
        <dbReference type="SAM" id="SignalP"/>
    </source>
</evidence>
<keyword evidence="4" id="KW-1185">Reference proteome</keyword>
<comment type="caution">
    <text evidence="3">The sequence shown here is derived from an EMBL/GenBank/DDBJ whole genome shotgun (WGS) entry which is preliminary data.</text>
</comment>
<dbReference type="Pfam" id="PF03401">
    <property type="entry name" value="TctC"/>
    <property type="match status" value="1"/>
</dbReference>
<dbReference type="InterPro" id="IPR005064">
    <property type="entry name" value="BUG"/>
</dbReference>
<keyword evidence="3" id="KW-0675">Receptor</keyword>
<dbReference type="Gene3D" id="3.40.190.150">
    <property type="entry name" value="Bordetella uptake gene, domain 1"/>
    <property type="match status" value="1"/>
</dbReference>
<gene>
    <name evidence="3" type="ORF">EV675_3861</name>
</gene>
<dbReference type="PANTHER" id="PTHR42928:SF5">
    <property type="entry name" value="BLR1237 PROTEIN"/>
    <property type="match status" value="1"/>
</dbReference>
<dbReference type="Proteomes" id="UP000292445">
    <property type="component" value="Unassembled WGS sequence"/>
</dbReference>
<accession>A0A4Q7NDS5</accession>
<reference evidence="3 4" key="1">
    <citation type="submission" date="2019-02" db="EMBL/GenBank/DDBJ databases">
        <title>Genomic Encyclopedia of Type Strains, Phase IV (KMG-IV): sequencing the most valuable type-strain genomes for metagenomic binning, comparative biology and taxonomic classification.</title>
        <authorList>
            <person name="Goeker M."/>
        </authorList>
    </citation>
    <scope>NUCLEOTIDE SEQUENCE [LARGE SCALE GENOMIC DNA]</scope>
    <source>
        <strain evidence="3 4">K24</strain>
    </source>
</reference>
<dbReference type="SUPFAM" id="SSF53850">
    <property type="entry name" value="Periplasmic binding protein-like II"/>
    <property type="match status" value="1"/>
</dbReference>
<evidence type="ECO:0000256" key="1">
    <source>
        <dbReference type="ARBA" id="ARBA00006987"/>
    </source>
</evidence>
<dbReference type="OrthoDB" id="5171643at2"/>
<evidence type="ECO:0000313" key="4">
    <source>
        <dbReference type="Proteomes" id="UP000292445"/>
    </source>
</evidence>
<dbReference type="InterPro" id="IPR042100">
    <property type="entry name" value="Bug_dom1"/>
</dbReference>